<feature type="domain" description="ATPase AAA-type core" evidence="3">
    <location>
        <begin position="73"/>
        <end position="125"/>
    </location>
</feature>
<proteinExistence type="predicted"/>
<reference evidence="4" key="1">
    <citation type="submission" date="2015-12" db="EMBL/GenBank/DDBJ databases">
        <title>Update maize B73 reference genome by single molecule sequencing technologies.</title>
        <authorList>
            <consortium name="Maize Genome Sequencing Project"/>
            <person name="Ware D."/>
        </authorList>
    </citation>
    <scope>NUCLEOTIDE SEQUENCE</scope>
    <source>
        <tissue evidence="4">Seedling</tissue>
    </source>
</reference>
<dbReference type="InterPro" id="IPR027417">
    <property type="entry name" value="P-loop_NTPase"/>
</dbReference>
<dbReference type="GO" id="GO:0005524">
    <property type="term" value="F:ATP binding"/>
    <property type="evidence" value="ECO:0007669"/>
    <property type="project" value="UniProtKB-KW"/>
</dbReference>
<accession>A0A1D6FM53</accession>
<gene>
    <name evidence="4" type="ORF">ZEAMMB73_Zm00001d009807</name>
</gene>
<evidence type="ECO:0000256" key="1">
    <source>
        <dbReference type="ARBA" id="ARBA00022741"/>
    </source>
</evidence>
<dbReference type="InParanoid" id="A0A1D6FM53"/>
<dbReference type="SMR" id="A0A1D6FM53"/>
<name>A0A1D6FM53_MAIZE</name>
<evidence type="ECO:0000256" key="2">
    <source>
        <dbReference type="ARBA" id="ARBA00022840"/>
    </source>
</evidence>
<dbReference type="STRING" id="4577.A0A1D6FM53"/>
<keyword evidence="1" id="KW-0547">Nucleotide-binding</keyword>
<dbReference type="GO" id="GO:0016887">
    <property type="term" value="F:ATP hydrolysis activity"/>
    <property type="evidence" value="ECO:0007669"/>
    <property type="project" value="InterPro"/>
</dbReference>
<dbReference type="InterPro" id="IPR050130">
    <property type="entry name" value="ClpA_ClpB"/>
</dbReference>
<organism evidence="4">
    <name type="scientific">Zea mays</name>
    <name type="common">Maize</name>
    <dbReference type="NCBI Taxonomy" id="4577"/>
    <lineage>
        <taxon>Eukaryota</taxon>
        <taxon>Viridiplantae</taxon>
        <taxon>Streptophyta</taxon>
        <taxon>Embryophyta</taxon>
        <taxon>Tracheophyta</taxon>
        <taxon>Spermatophyta</taxon>
        <taxon>Magnoliopsida</taxon>
        <taxon>Liliopsida</taxon>
        <taxon>Poales</taxon>
        <taxon>Poaceae</taxon>
        <taxon>PACMAD clade</taxon>
        <taxon>Panicoideae</taxon>
        <taxon>Andropogonodae</taxon>
        <taxon>Andropogoneae</taxon>
        <taxon>Tripsacinae</taxon>
        <taxon>Zea</taxon>
    </lineage>
</organism>
<dbReference type="eggNOG" id="KOG1051">
    <property type="taxonomic scope" value="Eukaryota"/>
</dbReference>
<dbReference type="PANTHER" id="PTHR11638">
    <property type="entry name" value="ATP-DEPENDENT CLP PROTEASE"/>
    <property type="match status" value="1"/>
</dbReference>
<dbReference type="SUPFAM" id="SSF52540">
    <property type="entry name" value="P-loop containing nucleoside triphosphate hydrolases"/>
    <property type="match status" value="1"/>
</dbReference>
<dbReference type="IntAct" id="A0A1D6FM53">
    <property type="interactions" value="1"/>
</dbReference>
<dbReference type="Pfam" id="PF00004">
    <property type="entry name" value="AAA"/>
    <property type="match status" value="1"/>
</dbReference>
<dbReference type="AlphaFoldDB" id="A0A1D6FM53"/>
<dbReference type="EMBL" id="CM000784">
    <property type="protein sequence ID" value="AQK92745.1"/>
    <property type="molecule type" value="Genomic_DNA"/>
</dbReference>
<dbReference type="ExpressionAtlas" id="A0A1D6FM53">
    <property type="expression patterns" value="baseline and differential"/>
</dbReference>
<protein>
    <recommendedName>
        <fullName evidence="3">ATPase AAA-type core domain-containing protein</fullName>
    </recommendedName>
</protein>
<dbReference type="InterPro" id="IPR003959">
    <property type="entry name" value="ATPase_AAA_core"/>
</dbReference>
<sequence length="214" mass="24592">MICCWQLLMAEAERRHGSDTVWNGEEPKWRLDQSGLGRSQANRVQDDWVRYAKMTEAIGEQLHIVGDDLVTNPTLIALDMGALIAGAKYRGEFEDRPKAVLKEVTDSDGQTILFIDEIHKVVGAGPKDLVYLTKSFTSTHFNVQIMHFYQFLIFFSCSVHCKEDLPEARHWCGWLSEDLQWLHLKRFGKVDSANKYETLLELYNAELTDRLAVQ</sequence>
<keyword evidence="2" id="KW-0067">ATP-binding</keyword>
<evidence type="ECO:0000313" key="4">
    <source>
        <dbReference type="EMBL" id="AQK92745.1"/>
    </source>
</evidence>
<dbReference type="PANTHER" id="PTHR11638:SF18">
    <property type="entry name" value="HEAT SHOCK PROTEIN 104"/>
    <property type="match status" value="1"/>
</dbReference>
<evidence type="ECO:0000259" key="3">
    <source>
        <dbReference type="Pfam" id="PF00004"/>
    </source>
</evidence>
<dbReference type="Gene3D" id="3.40.50.300">
    <property type="entry name" value="P-loop containing nucleotide triphosphate hydrolases"/>
    <property type="match status" value="1"/>
</dbReference>